<dbReference type="OrthoDB" id="40349at2759"/>
<sequence length="365" mass="41609">MYISSLAASKERLRGVDMRQCLVFLALILQQCHSFVLLPKHRHTTALSDIHEWRDIDFDLPGQRSDSVVPPKQICILPFAFPEVLLQGETKQLRLYEERFLKLFQDVMDNHGGLVAMGLLADSGMIQTVPLCEIEAYNRMEGFGIFCTIRVVGRAQVLGFQQQEPYLKAACLEVIDQLPPNLELPNLVASQIENLVLLLSSMEHKLKEAKATVDDDDEENKEMQRRIELAKLEDTFYADEDDEDDERDDDDESSAMIIDRRKRFHQAYTTALNTDTQGYQVIAQQSSLVDRSPQELTAISWAAFCTEVYAEADALYRIQALDSANLFERLKLGLQLLKQKEKDIQMKLKKSGLNRDDDSNSTSSQ</sequence>
<evidence type="ECO:0000313" key="3">
    <source>
        <dbReference type="Proteomes" id="UP000198406"/>
    </source>
</evidence>
<dbReference type="PANTHER" id="PTHR46732:SF8">
    <property type="entry name" value="ATP-DEPENDENT PROTEASE LA (LON) DOMAIN PROTEIN"/>
    <property type="match status" value="1"/>
</dbReference>
<protein>
    <recommendedName>
        <fullName evidence="4">Lon N-terminal domain-containing protein</fullName>
    </recommendedName>
</protein>
<gene>
    <name evidence="2" type="ORF">FisN_25Hh070</name>
</gene>
<organism evidence="2 3">
    <name type="scientific">Fistulifera solaris</name>
    <name type="common">Oleaginous diatom</name>
    <dbReference type="NCBI Taxonomy" id="1519565"/>
    <lineage>
        <taxon>Eukaryota</taxon>
        <taxon>Sar</taxon>
        <taxon>Stramenopiles</taxon>
        <taxon>Ochrophyta</taxon>
        <taxon>Bacillariophyta</taxon>
        <taxon>Bacillariophyceae</taxon>
        <taxon>Bacillariophycidae</taxon>
        <taxon>Naviculales</taxon>
        <taxon>Naviculaceae</taxon>
        <taxon>Fistulifera</taxon>
    </lineage>
</organism>
<keyword evidence="1" id="KW-0175">Coiled coil</keyword>
<keyword evidence="3" id="KW-1185">Reference proteome</keyword>
<evidence type="ECO:0000313" key="2">
    <source>
        <dbReference type="EMBL" id="GAX18093.1"/>
    </source>
</evidence>
<feature type="coiled-coil region" evidence="1">
    <location>
        <begin position="192"/>
        <end position="233"/>
    </location>
</feature>
<dbReference type="Proteomes" id="UP000198406">
    <property type="component" value="Unassembled WGS sequence"/>
</dbReference>
<proteinExistence type="predicted"/>
<dbReference type="InParanoid" id="A0A1Z5JVM5"/>
<evidence type="ECO:0000256" key="1">
    <source>
        <dbReference type="SAM" id="Coils"/>
    </source>
</evidence>
<accession>A0A1Z5JVM5</accession>
<reference evidence="2 3" key="1">
    <citation type="journal article" date="2015" name="Plant Cell">
        <title>Oil accumulation by the oleaginous diatom Fistulifera solaris as revealed by the genome and transcriptome.</title>
        <authorList>
            <person name="Tanaka T."/>
            <person name="Maeda Y."/>
            <person name="Veluchamy A."/>
            <person name="Tanaka M."/>
            <person name="Abida H."/>
            <person name="Marechal E."/>
            <person name="Bowler C."/>
            <person name="Muto M."/>
            <person name="Sunaga Y."/>
            <person name="Tanaka M."/>
            <person name="Yoshino T."/>
            <person name="Taniguchi T."/>
            <person name="Fukuda Y."/>
            <person name="Nemoto M."/>
            <person name="Matsumoto M."/>
            <person name="Wong P.S."/>
            <person name="Aburatani S."/>
            <person name="Fujibuchi W."/>
        </authorList>
    </citation>
    <scope>NUCLEOTIDE SEQUENCE [LARGE SCALE GENOMIC DNA]</scope>
    <source>
        <strain evidence="2 3">JPCC DA0580</strain>
    </source>
</reference>
<dbReference type="Gene3D" id="2.30.130.40">
    <property type="entry name" value="LON domain-like"/>
    <property type="match status" value="1"/>
</dbReference>
<name>A0A1Z5JVM5_FISSO</name>
<dbReference type="InterPro" id="IPR015947">
    <property type="entry name" value="PUA-like_sf"/>
</dbReference>
<dbReference type="PANTHER" id="PTHR46732">
    <property type="entry name" value="ATP-DEPENDENT PROTEASE LA (LON) DOMAIN PROTEIN"/>
    <property type="match status" value="1"/>
</dbReference>
<evidence type="ECO:0008006" key="4">
    <source>
        <dbReference type="Google" id="ProtNLM"/>
    </source>
</evidence>
<dbReference type="InterPro" id="IPR046336">
    <property type="entry name" value="Lon_prtase_N_sf"/>
</dbReference>
<dbReference type="SUPFAM" id="SSF88697">
    <property type="entry name" value="PUA domain-like"/>
    <property type="match status" value="1"/>
</dbReference>
<dbReference type="EMBL" id="BDSP01000124">
    <property type="protein sequence ID" value="GAX18093.1"/>
    <property type="molecule type" value="Genomic_DNA"/>
</dbReference>
<comment type="caution">
    <text evidence="2">The sequence shown here is derived from an EMBL/GenBank/DDBJ whole genome shotgun (WGS) entry which is preliminary data.</text>
</comment>
<dbReference type="AlphaFoldDB" id="A0A1Z5JVM5"/>